<keyword evidence="4" id="KW-1185">Reference proteome</keyword>
<dbReference type="Proteomes" id="UP001610563">
    <property type="component" value="Unassembled WGS sequence"/>
</dbReference>
<gene>
    <name evidence="3" type="ORF">BJX66DRAFT_323463</name>
</gene>
<reference evidence="3 4" key="1">
    <citation type="submission" date="2024-07" db="EMBL/GenBank/DDBJ databases">
        <title>Section-level genome sequencing and comparative genomics of Aspergillus sections Usti and Cavernicolus.</title>
        <authorList>
            <consortium name="Lawrence Berkeley National Laboratory"/>
            <person name="Nybo J.L."/>
            <person name="Vesth T.C."/>
            <person name="Theobald S."/>
            <person name="Frisvad J.C."/>
            <person name="Larsen T.O."/>
            <person name="Kjaerboelling I."/>
            <person name="Rothschild-Mancinelli K."/>
            <person name="Lyhne E.K."/>
            <person name="Kogle M.E."/>
            <person name="Barry K."/>
            <person name="Clum A."/>
            <person name="Na H."/>
            <person name="Ledsgaard L."/>
            <person name="Lin J."/>
            <person name="Lipzen A."/>
            <person name="Kuo A."/>
            <person name="Riley R."/>
            <person name="Mondo S."/>
            <person name="Labutti K."/>
            <person name="Haridas S."/>
            <person name="Pangalinan J."/>
            <person name="Salamov A.A."/>
            <person name="Simmons B.A."/>
            <person name="Magnuson J.K."/>
            <person name="Chen J."/>
            <person name="Drula E."/>
            <person name="Henrissat B."/>
            <person name="Wiebenga A."/>
            <person name="Lubbers R.J."/>
            <person name="Gomes A.C."/>
            <person name="Makela M.R."/>
            <person name="Stajich J."/>
            <person name="Grigoriev I.V."/>
            <person name="Mortensen U.H."/>
            <person name="De Vries R.P."/>
            <person name="Baker S.E."/>
            <person name="Andersen M.R."/>
        </authorList>
    </citation>
    <scope>NUCLEOTIDE SEQUENCE [LARGE SCALE GENOMIC DNA]</scope>
    <source>
        <strain evidence="3 4">CBS 209.92</strain>
    </source>
</reference>
<evidence type="ECO:0000313" key="3">
    <source>
        <dbReference type="EMBL" id="KAL2797276.1"/>
    </source>
</evidence>
<name>A0ABR4GE07_9EURO</name>
<dbReference type="Pfam" id="PF20789">
    <property type="entry name" value="4HBT_3C"/>
    <property type="match status" value="1"/>
</dbReference>
<proteinExistence type="predicted"/>
<dbReference type="PANTHER" id="PTHR38110">
    <property type="entry name" value="CHROMOSOME 23, WHOLE GENOME SHOTGUN SEQUENCE"/>
    <property type="match status" value="1"/>
</dbReference>
<organism evidence="3 4">
    <name type="scientific">Aspergillus keveii</name>
    <dbReference type="NCBI Taxonomy" id="714993"/>
    <lineage>
        <taxon>Eukaryota</taxon>
        <taxon>Fungi</taxon>
        <taxon>Dikarya</taxon>
        <taxon>Ascomycota</taxon>
        <taxon>Pezizomycotina</taxon>
        <taxon>Eurotiomycetes</taxon>
        <taxon>Eurotiomycetidae</taxon>
        <taxon>Eurotiales</taxon>
        <taxon>Aspergillaceae</taxon>
        <taxon>Aspergillus</taxon>
        <taxon>Aspergillus subgen. Nidulantes</taxon>
    </lineage>
</organism>
<feature type="domain" description="Acyl-CoA thioesterase-like C-terminal" evidence="2">
    <location>
        <begin position="220"/>
        <end position="356"/>
    </location>
</feature>
<dbReference type="InterPro" id="IPR042171">
    <property type="entry name" value="Acyl-CoA_hotdog"/>
</dbReference>
<dbReference type="PANTHER" id="PTHR38110:SF1">
    <property type="entry name" value="THIOESTERASE DOMAIN-CONTAINING PROTEIN"/>
    <property type="match status" value="1"/>
</dbReference>
<dbReference type="InterPro" id="IPR049450">
    <property type="entry name" value="ACOT8-like_C"/>
</dbReference>
<sequence length="371" mass="39397">MAEPAHGSTFEKAIAVTPIDTNTYSAYLDPSWCIGQVPHGGYTASVLYRTATTHFAQKAATTTTSSNKRGQILAQEPIGLQITFQRRTFAGPAILSVQEIKLGARISTIHVTLSQVQDERAVATSKSSKLSDRSDLEVKVLAYVTLSPPAAEGGPAVTGPWDLSPAPPPGSLPGGGIDFKALGEKGLDGKWKAGPVATPTLHAAKHLQAYSPASTLRPKTVEERAKQVVDQWSRFAPGGTPARWSNEAVVYLADIFPAALDRLGAMETTSVLHASGADTGAGDGTKVATGEGLVQFWYPTVTMNIDLKSRLPREGVEWLHTRVVTRMLRGSRADLEVLILDQDEGLVATSTQVALVVDPARNGKGRGEGKL</sequence>
<evidence type="ECO:0000259" key="2">
    <source>
        <dbReference type="Pfam" id="PF20789"/>
    </source>
</evidence>
<dbReference type="InterPro" id="IPR052389">
    <property type="entry name" value="Sec_Metab_Biosynth-Assoc"/>
</dbReference>
<dbReference type="Pfam" id="PF13622">
    <property type="entry name" value="4HBT_3"/>
    <property type="match status" value="1"/>
</dbReference>
<evidence type="ECO:0000259" key="1">
    <source>
        <dbReference type="Pfam" id="PF13622"/>
    </source>
</evidence>
<dbReference type="EMBL" id="JBFTWV010000020">
    <property type="protein sequence ID" value="KAL2797276.1"/>
    <property type="molecule type" value="Genomic_DNA"/>
</dbReference>
<dbReference type="SUPFAM" id="SSF54637">
    <property type="entry name" value="Thioesterase/thiol ester dehydrase-isomerase"/>
    <property type="match status" value="1"/>
</dbReference>
<dbReference type="InterPro" id="IPR049449">
    <property type="entry name" value="TesB_ACOT8-like_N"/>
</dbReference>
<evidence type="ECO:0000313" key="4">
    <source>
        <dbReference type="Proteomes" id="UP001610563"/>
    </source>
</evidence>
<dbReference type="Gene3D" id="2.40.160.210">
    <property type="entry name" value="Acyl-CoA thioesterase, double hotdog domain"/>
    <property type="match status" value="2"/>
</dbReference>
<comment type="caution">
    <text evidence="3">The sequence shown here is derived from an EMBL/GenBank/DDBJ whole genome shotgun (WGS) entry which is preliminary data.</text>
</comment>
<feature type="domain" description="Acyl-CoA thioesterase-like N-terminal HotDog" evidence="1">
    <location>
        <begin position="29"/>
        <end position="124"/>
    </location>
</feature>
<accession>A0ABR4GE07</accession>
<dbReference type="InterPro" id="IPR029069">
    <property type="entry name" value="HotDog_dom_sf"/>
</dbReference>
<protein>
    <submittedName>
        <fullName evidence="3">Thioesterase-like superfamily-domain-containing protein</fullName>
    </submittedName>
</protein>